<organism evidence="1 2">
    <name type="scientific">Marinomonas pollencensis</name>
    <dbReference type="NCBI Taxonomy" id="491954"/>
    <lineage>
        <taxon>Bacteria</taxon>
        <taxon>Pseudomonadati</taxon>
        <taxon>Pseudomonadota</taxon>
        <taxon>Gammaproteobacteria</taxon>
        <taxon>Oceanospirillales</taxon>
        <taxon>Oceanospirillaceae</taxon>
        <taxon>Marinomonas</taxon>
    </lineage>
</organism>
<dbReference type="Proteomes" id="UP000256542">
    <property type="component" value="Unassembled WGS sequence"/>
</dbReference>
<name>A0A3E0DNJ3_9GAMM</name>
<protein>
    <recommendedName>
        <fullName evidence="3">Relaxase/mobilization nuclease-like protein</fullName>
    </recommendedName>
</protein>
<accession>A0A3E0DNJ3</accession>
<dbReference type="EMBL" id="QUNG01000004">
    <property type="protein sequence ID" value="REG84400.1"/>
    <property type="molecule type" value="Genomic_DNA"/>
</dbReference>
<evidence type="ECO:0000313" key="2">
    <source>
        <dbReference type="Proteomes" id="UP000256542"/>
    </source>
</evidence>
<dbReference type="OrthoDB" id="6396139at2"/>
<evidence type="ECO:0000313" key="1">
    <source>
        <dbReference type="EMBL" id="REG84400.1"/>
    </source>
</evidence>
<dbReference type="AlphaFoldDB" id="A0A3E0DNJ3"/>
<comment type="caution">
    <text evidence="1">The sequence shown here is derived from an EMBL/GenBank/DDBJ whole genome shotgun (WGS) entry which is preliminary data.</text>
</comment>
<keyword evidence="2" id="KW-1185">Reference proteome</keyword>
<sequence length="628" mass="74153">MAIYSLKHEGQTLKQLKKVIAYNTNDKDGLNSLNNPRLISVTSNIGYCENTNNKDDYNDLIDNFIMTVDSNSKLSKNNRQRHIYDHSVISFSEEDDKKYSIKELEKMAIETAKLYEPGFEDTPYLIYPQMDSGKLHYHVVRGLHDDNGDYHRVKNSKLKMQSAAQKIEKKHNLTLTGKNNPENYIFKMDDNGKMEKIYFPKKYENTKISKNKKIENNHIIDLKNKEVDAIDFNKSKIVNKKNKEQNIAKSNYKKTNDFVNDKYSKIEKLKEPINYSFLDNIKNQFTNQKELDKEYRNKLIKREEGYIDSGIKKYHTDLSDRKIKVKRYNSEIDKENKKSEIINNSINSLKGKNRRNDIREEKYDTFKTKINDLYKKSENAMSFLKLLNDENIEISVIERKNRNGGITFTDLKNDISLSGSKVNSYFSYGKMKKNDKHLFDLIHNYESNSIKKLENDYKNETLKINDNYKKIEKNGETLIYYKLKDNEKRPYNYNLKISENKDRISFGQNSNDFDLRLSYQCAKEMGWKNATSENKELSIRLMKIAYSENKDDLLFFRSKEKLSLVDLKEVTNGKRLKTKHLNELLDNDMLHEKDAQRVKEELKIRGSIQEKSFDCDEPIKNSVKVRFR</sequence>
<gene>
    <name evidence="1" type="ORF">DFP81_104284</name>
</gene>
<proteinExistence type="predicted"/>
<reference evidence="1 2" key="1">
    <citation type="submission" date="2018-08" db="EMBL/GenBank/DDBJ databases">
        <title>Genomic Encyclopedia of Type Strains, Phase III (KMG-III): the genomes of soil and plant-associated and newly described type strains.</title>
        <authorList>
            <person name="Whitman W."/>
        </authorList>
    </citation>
    <scope>NUCLEOTIDE SEQUENCE [LARGE SCALE GENOMIC DNA]</scope>
    <source>
        <strain evidence="1 2">CECT 7375</strain>
    </source>
</reference>
<dbReference type="RefSeq" id="WP_115897292.1">
    <property type="nucleotide sequence ID" value="NZ_QUNG01000004.1"/>
</dbReference>
<evidence type="ECO:0008006" key="3">
    <source>
        <dbReference type="Google" id="ProtNLM"/>
    </source>
</evidence>